<feature type="compositionally biased region" description="Basic and acidic residues" evidence="2">
    <location>
        <begin position="317"/>
        <end position="326"/>
    </location>
</feature>
<proteinExistence type="predicted"/>
<feature type="compositionally biased region" description="Polar residues" evidence="2">
    <location>
        <begin position="170"/>
        <end position="182"/>
    </location>
</feature>
<dbReference type="InterPro" id="IPR016197">
    <property type="entry name" value="Chromo-like_dom_sf"/>
</dbReference>
<feature type="compositionally biased region" description="Polar residues" evidence="2">
    <location>
        <begin position="215"/>
        <end position="224"/>
    </location>
</feature>
<feature type="compositionally biased region" description="Polar residues" evidence="2">
    <location>
        <begin position="360"/>
        <end position="370"/>
    </location>
</feature>
<dbReference type="Proteomes" id="UP000813385">
    <property type="component" value="Unassembled WGS sequence"/>
</dbReference>
<gene>
    <name evidence="4" type="ORF">B0T11DRAFT_47461</name>
</gene>
<dbReference type="SUPFAM" id="SSF54160">
    <property type="entry name" value="Chromo domain-like"/>
    <property type="match status" value="1"/>
</dbReference>
<feature type="compositionally biased region" description="Low complexity" evidence="2">
    <location>
        <begin position="243"/>
        <end position="254"/>
    </location>
</feature>
<feature type="region of interest" description="Disordered" evidence="2">
    <location>
        <begin position="476"/>
        <end position="496"/>
    </location>
</feature>
<dbReference type="AlphaFoldDB" id="A0A8K0TNV1"/>
<feature type="compositionally biased region" description="Pro residues" evidence="2">
    <location>
        <begin position="486"/>
        <end position="496"/>
    </location>
</feature>
<feature type="region of interest" description="Disordered" evidence="2">
    <location>
        <begin position="151"/>
        <end position="283"/>
    </location>
</feature>
<reference evidence="4" key="1">
    <citation type="journal article" date="2021" name="Nat. Commun.">
        <title>Genetic determinants of endophytism in the Arabidopsis root mycobiome.</title>
        <authorList>
            <person name="Mesny F."/>
            <person name="Miyauchi S."/>
            <person name="Thiergart T."/>
            <person name="Pickel B."/>
            <person name="Atanasova L."/>
            <person name="Karlsson M."/>
            <person name="Huettel B."/>
            <person name="Barry K.W."/>
            <person name="Haridas S."/>
            <person name="Chen C."/>
            <person name="Bauer D."/>
            <person name="Andreopoulos W."/>
            <person name="Pangilinan J."/>
            <person name="LaButti K."/>
            <person name="Riley R."/>
            <person name="Lipzen A."/>
            <person name="Clum A."/>
            <person name="Drula E."/>
            <person name="Henrissat B."/>
            <person name="Kohler A."/>
            <person name="Grigoriev I.V."/>
            <person name="Martin F.M."/>
            <person name="Hacquard S."/>
        </authorList>
    </citation>
    <scope>NUCLEOTIDE SEQUENCE</scope>
    <source>
        <strain evidence="4">MPI-CAGE-AT-0016</strain>
    </source>
</reference>
<accession>A0A8K0TNV1</accession>
<comment type="subunit">
    <text evidence="1">Component of the NuA4 histone acetyltransferase complex.</text>
</comment>
<feature type="domain" description="Chromo" evidence="3">
    <location>
        <begin position="39"/>
        <end position="79"/>
    </location>
</feature>
<protein>
    <recommendedName>
        <fullName evidence="3">Chromo domain-containing protein</fullName>
    </recommendedName>
</protein>
<dbReference type="Gene3D" id="2.40.50.40">
    <property type="match status" value="1"/>
</dbReference>
<evidence type="ECO:0000259" key="3">
    <source>
        <dbReference type="PROSITE" id="PS50013"/>
    </source>
</evidence>
<feature type="compositionally biased region" description="Basic and acidic residues" evidence="2">
    <location>
        <begin position="344"/>
        <end position="354"/>
    </location>
</feature>
<keyword evidence="5" id="KW-1185">Reference proteome</keyword>
<evidence type="ECO:0000313" key="5">
    <source>
        <dbReference type="Proteomes" id="UP000813385"/>
    </source>
</evidence>
<dbReference type="GO" id="GO:0006338">
    <property type="term" value="P:chromatin remodeling"/>
    <property type="evidence" value="ECO:0007669"/>
    <property type="project" value="UniProtKB-ARBA"/>
</dbReference>
<sequence length="1229" mass="136227">MSGSSHTAMGNGAPLEGNIPDDISLTSTMESQHDSEHEFEVEEIHAEDVDPADPASCRYLIEWTGYTMDRWTWEPAHHVGPTAREEWEEKKSRQALGEIQPFDVAQFNDAVEAAEKAKFERHRNRNLRRQREGLPLVFYPGETEGDYYEIVDDDSDEDMPDLPPPKPVRTHSNPEAPSSSKSLGKDHASLPQRPNSAKSKPQSLSDLPAKPPSKAKSTATTGYQGTARKPSMTLPGKTRPPLKTAETTKSSAAAVGPSQKAKKSNVKPQARSATGNVFIGGKKPRVRQNLGAVMADASRQPKQFGNMRVLNKAGKYSREMADRAPSDPHLLGLQRLSNISIDAAGDRQAGHDNDTPPSHGDTSPSGTSVVATIEPAVSTPRPRRDSLSVEGQATQPAIKKSALRKTGDTASADGRDQPPAKKLRSVRFTGDDPAAPGPLATTRILEDTEMVDEPEVIVIDDDRDDEEEGLFVGDFPRPRFASEASPRPPTPPLPPSSLPIIQEKETRIQQQETHFRQNESLTVPRSETQGVAATVVFGPSGSQAVDVTFEGPSSGPSSWQARLRRTSTLHFSHACTAFAFEKRLLHTLDTPLACGNLMPRSTCGNLDVAAEQLIIGSFAVVYHAEDFSIIIYPSKSDEWKTMMPASEGNGPESTALKYLVFKAGKAGMFLPAPTTTLQRTQRSASEDFIHQVYGLDYGKLLPDEMRNSHGPHNFFLAFPPSRGSVLQMTCAWLHSVNPKCRLFVSDIPGDWAAYVAAAQAEGGALIMHSKALPTIRFFAGIQNLLQAKSSHTLFWKLEEKLQHPKLKAPSRNIVEEPAPFSVSRLFAHGEAVFLTPSFFVSHPCEADELLSWYKSEYRRSAAHIQLIAGAEVVNFLGDVAKKKMTERTNLLAQDPGRNFEAIGLTEKLCKARFSIWQLASELACVTNAASSTGAVFIYADETLHPCDEQSLVNWFAYWSSLNLHRYRNFRVLGSYDLIGKRISMMLEPPLFASDSVAHPDQLPTSQAVLPATMSHETSLLHRDGAVDFTHYLSGYKLQNPIIKVYRYPISYLQRASEMAQHFGDHNMAFHTAKTWLNWMWNFPRQRLAKPTINTHICFCYTIKDDWDNVDKESYRTVLPDRRGPTRRGIRPSPLGTPYTVFHPPSATGPHPLRDPPLPPRKSPLFNNFLQKTKKALKSSDWGPMEFQFTATETWYDQQKTEGRHFEHIQVDTSQRIFDALGVPRNTAGS</sequence>
<comment type="caution">
    <text evidence="4">The sequence shown here is derived from an EMBL/GenBank/DDBJ whole genome shotgun (WGS) entry which is preliminary data.</text>
</comment>
<feature type="region of interest" description="Disordered" evidence="2">
    <location>
        <begin position="317"/>
        <end position="452"/>
    </location>
</feature>
<dbReference type="InterPro" id="IPR000953">
    <property type="entry name" value="Chromo/chromo_shadow_dom"/>
</dbReference>
<dbReference type="EMBL" id="JAGPXD010000002">
    <property type="protein sequence ID" value="KAH7366804.1"/>
    <property type="molecule type" value="Genomic_DNA"/>
</dbReference>
<evidence type="ECO:0000256" key="1">
    <source>
        <dbReference type="ARBA" id="ARBA00011353"/>
    </source>
</evidence>
<evidence type="ECO:0000256" key="2">
    <source>
        <dbReference type="SAM" id="MobiDB-lite"/>
    </source>
</evidence>
<evidence type="ECO:0000313" key="4">
    <source>
        <dbReference type="EMBL" id="KAH7366804.1"/>
    </source>
</evidence>
<organism evidence="4 5">
    <name type="scientific">Plectosphaerella cucumerina</name>
    <dbReference type="NCBI Taxonomy" id="40658"/>
    <lineage>
        <taxon>Eukaryota</taxon>
        <taxon>Fungi</taxon>
        <taxon>Dikarya</taxon>
        <taxon>Ascomycota</taxon>
        <taxon>Pezizomycotina</taxon>
        <taxon>Sordariomycetes</taxon>
        <taxon>Hypocreomycetidae</taxon>
        <taxon>Glomerellales</taxon>
        <taxon>Plectosphaerellaceae</taxon>
        <taxon>Plectosphaerella</taxon>
    </lineage>
</organism>
<feature type="region of interest" description="Disordered" evidence="2">
    <location>
        <begin position="1"/>
        <end position="33"/>
    </location>
</feature>
<name>A0A8K0TNV1_9PEZI</name>
<dbReference type="OrthoDB" id="436852at2759"/>
<feature type="compositionally biased region" description="Acidic residues" evidence="2">
    <location>
        <begin position="151"/>
        <end position="160"/>
    </location>
</feature>
<feature type="compositionally biased region" description="Polar residues" evidence="2">
    <location>
        <begin position="192"/>
        <end position="205"/>
    </location>
</feature>
<dbReference type="PROSITE" id="PS50013">
    <property type="entry name" value="CHROMO_2"/>
    <property type="match status" value="1"/>
</dbReference>